<gene>
    <name evidence="1" type="ORF">ACJHVH_01960</name>
</gene>
<sequence>MPVSISLNASKKLLNRHGHQLLFLPPYSQQYDPIEKKRAHTKAVRGKLLEGDLPKLFRQVACANFILA</sequence>
<dbReference type="RefSeq" id="WP_407068584.1">
    <property type="nucleotide sequence ID" value="NZ_JBJJXE010000001.1"/>
</dbReference>
<proteinExistence type="predicted"/>
<keyword evidence="2" id="KW-1185">Reference proteome</keyword>
<dbReference type="EMBL" id="JBJJXE010000001">
    <property type="protein sequence ID" value="MFL1731769.1"/>
    <property type="molecule type" value="Genomic_DNA"/>
</dbReference>
<name>A0ABW8U453_9GAMM</name>
<evidence type="ECO:0000313" key="1">
    <source>
        <dbReference type="EMBL" id="MFL1731769.1"/>
    </source>
</evidence>
<comment type="caution">
    <text evidence="1">The sequence shown here is derived from an EMBL/GenBank/DDBJ whole genome shotgun (WGS) entry which is preliminary data.</text>
</comment>
<dbReference type="Proteomes" id="UP001624684">
    <property type="component" value="Unassembled WGS sequence"/>
</dbReference>
<evidence type="ECO:0000313" key="2">
    <source>
        <dbReference type="Proteomes" id="UP001624684"/>
    </source>
</evidence>
<organism evidence="1 2">
    <name type="scientific">Moraxella oculi</name>
    <dbReference type="NCBI Taxonomy" id="2940516"/>
    <lineage>
        <taxon>Bacteria</taxon>
        <taxon>Pseudomonadati</taxon>
        <taxon>Pseudomonadota</taxon>
        <taxon>Gammaproteobacteria</taxon>
        <taxon>Moraxellales</taxon>
        <taxon>Moraxellaceae</taxon>
        <taxon>Moraxella</taxon>
    </lineage>
</organism>
<evidence type="ECO:0008006" key="3">
    <source>
        <dbReference type="Google" id="ProtNLM"/>
    </source>
</evidence>
<accession>A0ABW8U453</accession>
<protein>
    <recommendedName>
        <fullName evidence="3">Tc1-like transposase DDE domain-containing protein</fullName>
    </recommendedName>
</protein>
<reference evidence="1 2" key="1">
    <citation type="submission" date="2024-11" db="EMBL/GenBank/DDBJ databases">
        <title>First Report of Moraxella oculi in Brazil in an Infectious Bovine Keratoconjunctivitis Outbreak.</title>
        <authorList>
            <person name="Carvalho C.V."/>
            <person name="Domingues R."/>
            <person name="Coutinho C."/>
            <person name="Honorio N.T.B.S."/>
            <person name="Faza D.R.L.R."/>
            <person name="Carvalho W.A."/>
            <person name="Machado A.B.F."/>
            <person name="Martins M.F."/>
            <person name="Gaspar E.B."/>
        </authorList>
    </citation>
    <scope>NUCLEOTIDE SEQUENCE [LARGE SCALE GENOMIC DNA]</scope>
    <source>
        <strain evidence="1 2">2117LE</strain>
    </source>
</reference>